<evidence type="ECO:0000259" key="6">
    <source>
        <dbReference type="PROSITE" id="PS50977"/>
    </source>
</evidence>
<evidence type="ECO:0000256" key="2">
    <source>
        <dbReference type="ARBA" id="ARBA00023125"/>
    </source>
</evidence>
<evidence type="ECO:0000256" key="4">
    <source>
        <dbReference type="PROSITE-ProRule" id="PRU00335"/>
    </source>
</evidence>
<dbReference type="RefSeq" id="WP_379959099.1">
    <property type="nucleotide sequence ID" value="NZ_JAUYVI010000006.1"/>
</dbReference>
<dbReference type="InterPro" id="IPR050109">
    <property type="entry name" value="HTH-type_TetR-like_transc_reg"/>
</dbReference>
<protein>
    <submittedName>
        <fullName evidence="7">TetR/AcrR family transcriptional regulator</fullName>
    </submittedName>
</protein>
<dbReference type="Pfam" id="PF00440">
    <property type="entry name" value="TetR_N"/>
    <property type="match status" value="1"/>
</dbReference>
<evidence type="ECO:0000313" key="7">
    <source>
        <dbReference type="EMBL" id="MDQ7250182.1"/>
    </source>
</evidence>
<keyword evidence="3" id="KW-0804">Transcription</keyword>
<name>A0ABU0YSK7_9PROT</name>
<feature type="DNA-binding region" description="H-T-H motif" evidence="4">
    <location>
        <begin position="56"/>
        <end position="75"/>
    </location>
</feature>
<evidence type="ECO:0000256" key="5">
    <source>
        <dbReference type="SAM" id="MobiDB-lite"/>
    </source>
</evidence>
<dbReference type="SUPFAM" id="SSF48498">
    <property type="entry name" value="Tetracyclin repressor-like, C-terminal domain"/>
    <property type="match status" value="1"/>
</dbReference>
<proteinExistence type="predicted"/>
<dbReference type="PANTHER" id="PTHR30055">
    <property type="entry name" value="HTH-TYPE TRANSCRIPTIONAL REGULATOR RUTR"/>
    <property type="match status" value="1"/>
</dbReference>
<evidence type="ECO:0000256" key="1">
    <source>
        <dbReference type="ARBA" id="ARBA00023015"/>
    </source>
</evidence>
<dbReference type="InterPro" id="IPR036271">
    <property type="entry name" value="Tet_transcr_reg_TetR-rel_C_sf"/>
</dbReference>
<keyword evidence="2 4" id="KW-0238">DNA-binding</keyword>
<evidence type="ECO:0000256" key="3">
    <source>
        <dbReference type="ARBA" id="ARBA00023163"/>
    </source>
</evidence>
<dbReference type="PRINTS" id="PR00455">
    <property type="entry name" value="HTHTETR"/>
</dbReference>
<dbReference type="Proteomes" id="UP001230156">
    <property type="component" value="Unassembled WGS sequence"/>
</dbReference>
<comment type="caution">
    <text evidence="7">The sequence shown here is derived from an EMBL/GenBank/DDBJ whole genome shotgun (WGS) entry which is preliminary data.</text>
</comment>
<organism evidence="7 8">
    <name type="scientific">Dongia sedimenti</name>
    <dbReference type="NCBI Taxonomy" id="3064282"/>
    <lineage>
        <taxon>Bacteria</taxon>
        <taxon>Pseudomonadati</taxon>
        <taxon>Pseudomonadota</taxon>
        <taxon>Alphaproteobacteria</taxon>
        <taxon>Rhodospirillales</taxon>
        <taxon>Dongiaceae</taxon>
        <taxon>Dongia</taxon>
    </lineage>
</organism>
<dbReference type="InterPro" id="IPR009057">
    <property type="entry name" value="Homeodomain-like_sf"/>
</dbReference>
<sequence length="216" mass="23347">MGLTVAAKKKAKSGRAPEGAKLRSASDDLRADARRNRDKLVEAAAPAFAEHGTKASLEDIARQAGVGIGTLYRHFPTREHLVEVVYGREVEQLIDAADELAQREAPDVALEQWMLRFVGYIAAKRGMAESLRTLYASNSALFAKASGAVPQTLQRLVEAAAAAGLIRQDIQSADLLQALSGLYSAPDTPDWRDRSRRLVGLLMDGLRTVPAQKRGG</sequence>
<accession>A0ABU0YSK7</accession>
<dbReference type="InterPro" id="IPR049445">
    <property type="entry name" value="TetR_SbtR-like_C"/>
</dbReference>
<dbReference type="PANTHER" id="PTHR30055:SF234">
    <property type="entry name" value="HTH-TYPE TRANSCRIPTIONAL REGULATOR BETI"/>
    <property type="match status" value="1"/>
</dbReference>
<feature type="region of interest" description="Disordered" evidence="5">
    <location>
        <begin position="1"/>
        <end position="30"/>
    </location>
</feature>
<dbReference type="InterPro" id="IPR001647">
    <property type="entry name" value="HTH_TetR"/>
</dbReference>
<keyword evidence="8" id="KW-1185">Reference proteome</keyword>
<feature type="compositionally biased region" description="Basic and acidic residues" evidence="5">
    <location>
        <begin position="18"/>
        <end position="30"/>
    </location>
</feature>
<dbReference type="PROSITE" id="PS50977">
    <property type="entry name" value="HTH_TETR_2"/>
    <property type="match status" value="1"/>
</dbReference>
<evidence type="ECO:0000313" key="8">
    <source>
        <dbReference type="Proteomes" id="UP001230156"/>
    </source>
</evidence>
<dbReference type="SUPFAM" id="SSF46689">
    <property type="entry name" value="Homeodomain-like"/>
    <property type="match status" value="1"/>
</dbReference>
<keyword evidence="1" id="KW-0805">Transcription regulation</keyword>
<dbReference type="Gene3D" id="1.10.357.10">
    <property type="entry name" value="Tetracycline Repressor, domain 2"/>
    <property type="match status" value="1"/>
</dbReference>
<dbReference type="EMBL" id="JAUYVI010000006">
    <property type="protein sequence ID" value="MDQ7250182.1"/>
    <property type="molecule type" value="Genomic_DNA"/>
</dbReference>
<feature type="domain" description="HTH tetR-type" evidence="6">
    <location>
        <begin position="34"/>
        <end position="93"/>
    </location>
</feature>
<dbReference type="Pfam" id="PF21597">
    <property type="entry name" value="TetR_C_43"/>
    <property type="match status" value="1"/>
</dbReference>
<reference evidence="8" key="1">
    <citation type="submission" date="2023-08" db="EMBL/GenBank/DDBJ databases">
        <title>Rhodospirillaceae gen. nov., a novel taxon isolated from the Yangtze River Yuezi River estuary sludge.</title>
        <authorList>
            <person name="Ruan L."/>
        </authorList>
    </citation>
    <scope>NUCLEOTIDE SEQUENCE [LARGE SCALE GENOMIC DNA]</scope>
    <source>
        <strain evidence="8">R-7</strain>
    </source>
</reference>
<gene>
    <name evidence="7" type="ORF">Q8A70_21000</name>
</gene>